<feature type="transmembrane region" description="Helical" evidence="2">
    <location>
        <begin position="376"/>
        <end position="395"/>
    </location>
</feature>
<dbReference type="EMBL" id="CP092900">
    <property type="protein sequence ID" value="UTC24760.1"/>
    <property type="molecule type" value="Genomic_DNA"/>
</dbReference>
<keyword evidence="2" id="KW-0812">Transmembrane</keyword>
<keyword evidence="2" id="KW-1133">Transmembrane helix</keyword>
<evidence type="ECO:0000256" key="2">
    <source>
        <dbReference type="SAM" id="Phobius"/>
    </source>
</evidence>
<dbReference type="InterPro" id="IPR002528">
    <property type="entry name" value="MATE_fam"/>
</dbReference>
<dbReference type="PANTHER" id="PTHR43298">
    <property type="entry name" value="MULTIDRUG RESISTANCE PROTEIN NORM-RELATED"/>
    <property type="match status" value="1"/>
</dbReference>
<feature type="transmembrane region" description="Helical" evidence="2">
    <location>
        <begin position="180"/>
        <end position="202"/>
    </location>
</feature>
<feature type="transmembrane region" description="Helical" evidence="2">
    <location>
        <begin position="88"/>
        <end position="109"/>
    </location>
</feature>
<protein>
    <submittedName>
        <fullName evidence="3">MATE family efflux transporter</fullName>
    </submittedName>
</protein>
<feature type="transmembrane region" description="Helical" evidence="2">
    <location>
        <begin position="12"/>
        <end position="32"/>
    </location>
</feature>
<reference evidence="3 4" key="1">
    <citation type="journal article" date="2022" name="Nat. Microbiol.">
        <title>The microbiome of a bacterivorous marine choanoflagellate contains a resource-demanding obligate bacterial associate.</title>
        <authorList>
            <person name="Needham D.M."/>
            <person name="Poirier C."/>
            <person name="Bachy C."/>
            <person name="George E.E."/>
            <person name="Wilken S."/>
            <person name="Yung C.C.M."/>
            <person name="Limardo A.J."/>
            <person name="Morando M."/>
            <person name="Sudek L."/>
            <person name="Malmstrom R.R."/>
            <person name="Keeling P.J."/>
            <person name="Santoro A.E."/>
            <person name="Worden A.Z."/>
        </authorList>
    </citation>
    <scope>NUCLEOTIDE SEQUENCE [LARGE SCALE GENOMIC DNA]</scope>
    <source>
        <strain evidence="3 4">Comchoano-1</strain>
    </source>
</reference>
<sequence>MSATPKPSAWRVFTVSLPLIISGLSSNFAIFADRIILSFYDPEMMAHVTTSSNFSWMFLFSLSGLAYISKVYVGQYNGAKQYHKTSHITWQLIFFSILSIIPFIIAYQLGPFLIPTAVQEHGLIYYQITMLFGFLWPMVSALIGFFIGTYQSTIVMIALLISNLMNIGLDFILIPQYGAAGAAWATVIAQITLTLIMMWMYFSPDNRKNYHTAKIKLDSKLLNQALRLGAPESALHFFEMAAWSTISGILASVSEEHMMMSTLSQNIFILFMFTYSELGNGVKLLASNYVGARSFNYIPQLLLSAFKVHSCFVFGLLLLSVGNPDWILECFSLNDISPVLKSQIILALSGLLVFLFLDGIAYILSNILCAYGDTMANMAITTINMWVFLVIPTYISHTYLSAKPTVFPLIILPFYGAIVTLSYFWRYQSAPIKELAY</sequence>
<accession>A0ABY5DMA9</accession>
<feature type="transmembrane region" description="Helical" evidence="2">
    <location>
        <begin position="301"/>
        <end position="322"/>
    </location>
</feature>
<evidence type="ECO:0000313" key="3">
    <source>
        <dbReference type="EMBL" id="UTC24760.1"/>
    </source>
</evidence>
<feature type="transmembrane region" description="Helical" evidence="2">
    <location>
        <begin position="154"/>
        <end position="174"/>
    </location>
</feature>
<keyword evidence="1" id="KW-0813">Transport</keyword>
<evidence type="ECO:0000313" key="4">
    <source>
        <dbReference type="Proteomes" id="UP001055955"/>
    </source>
</evidence>
<name>A0ABY5DMA9_9GAMM</name>
<keyword evidence="4" id="KW-1185">Reference proteome</keyword>
<feature type="transmembrane region" description="Helical" evidence="2">
    <location>
        <begin position="44"/>
        <end position="68"/>
    </location>
</feature>
<feature type="transmembrane region" description="Helical" evidence="2">
    <location>
        <begin position="407"/>
        <end position="425"/>
    </location>
</feature>
<dbReference type="Pfam" id="PF01554">
    <property type="entry name" value="MatE"/>
    <property type="match status" value="2"/>
</dbReference>
<proteinExistence type="predicted"/>
<dbReference type="InterPro" id="IPR050222">
    <property type="entry name" value="MATE_MdtK"/>
</dbReference>
<organism evidence="3 4">
    <name type="scientific">Candidatus Comchoanobacter bicostacola</name>
    <dbReference type="NCBI Taxonomy" id="2919598"/>
    <lineage>
        <taxon>Bacteria</taxon>
        <taxon>Pseudomonadati</taxon>
        <taxon>Pseudomonadota</taxon>
        <taxon>Gammaproteobacteria</taxon>
        <taxon>Candidatus Comchoanobacterales</taxon>
        <taxon>Candidatus Comchoanobacteraceae</taxon>
        <taxon>Candidatus Comchoanobacter</taxon>
    </lineage>
</organism>
<dbReference type="Proteomes" id="UP001055955">
    <property type="component" value="Chromosome"/>
</dbReference>
<keyword evidence="2" id="KW-0472">Membrane</keyword>
<dbReference type="RefSeq" id="WP_258568549.1">
    <property type="nucleotide sequence ID" value="NZ_CP092900.1"/>
</dbReference>
<dbReference type="PANTHER" id="PTHR43298:SF2">
    <property type="entry name" value="FMN_FAD EXPORTER YEEO-RELATED"/>
    <property type="match status" value="1"/>
</dbReference>
<feature type="transmembrane region" description="Helical" evidence="2">
    <location>
        <begin position="342"/>
        <end position="364"/>
    </location>
</feature>
<gene>
    <name evidence="3" type="ORF">MMH89_01145</name>
</gene>
<evidence type="ECO:0000256" key="1">
    <source>
        <dbReference type="ARBA" id="ARBA00022448"/>
    </source>
</evidence>
<feature type="transmembrane region" description="Helical" evidence="2">
    <location>
        <begin position="124"/>
        <end position="147"/>
    </location>
</feature>